<keyword evidence="11" id="KW-1185">Reference proteome</keyword>
<keyword evidence="5 9" id="KW-1278">Translocase</keyword>
<keyword evidence="4 9" id="KW-0812">Transmembrane</keyword>
<dbReference type="PANTHER" id="PTHR30586">
    <property type="entry name" value="ELECTRON TRANSPORT COMPLEX PROTEIN RNFE"/>
    <property type="match status" value="1"/>
</dbReference>
<dbReference type="PIRSF" id="PIRSF006102">
    <property type="entry name" value="NQR_DE"/>
    <property type="match status" value="1"/>
</dbReference>
<name>A0ABQ6EMJ0_9VIBR</name>
<keyword evidence="3 9" id="KW-0997">Cell inner membrane</keyword>
<keyword evidence="2 9" id="KW-0813">Transport</keyword>
<keyword evidence="6 9" id="KW-0249">Electron transport</keyword>
<dbReference type="EC" id="7.-.-.-" evidence="9"/>
<comment type="caution">
    <text evidence="10">The sequence shown here is derived from an EMBL/GenBank/DDBJ whole genome shotgun (WGS) entry which is preliminary data.</text>
</comment>
<dbReference type="Proteomes" id="UP001157156">
    <property type="component" value="Unassembled WGS sequence"/>
</dbReference>
<evidence type="ECO:0000256" key="6">
    <source>
        <dbReference type="ARBA" id="ARBA00022982"/>
    </source>
</evidence>
<evidence type="ECO:0000256" key="1">
    <source>
        <dbReference type="ARBA" id="ARBA00004429"/>
    </source>
</evidence>
<comment type="subcellular location">
    <subcellularLocation>
        <location evidence="1 9">Cell inner membrane</location>
        <topology evidence="1 9">Multi-pass membrane protein</topology>
    </subcellularLocation>
</comment>
<evidence type="ECO:0000313" key="10">
    <source>
        <dbReference type="EMBL" id="GLT14214.1"/>
    </source>
</evidence>
<dbReference type="PANTHER" id="PTHR30586:SF0">
    <property type="entry name" value="ION-TRANSLOCATING OXIDOREDUCTASE COMPLEX SUBUNIT E"/>
    <property type="match status" value="1"/>
</dbReference>
<accession>A0ABQ6EMJ0</accession>
<dbReference type="InterPro" id="IPR003667">
    <property type="entry name" value="NqrDE/RnfAE"/>
</dbReference>
<dbReference type="NCBIfam" id="NF009070">
    <property type="entry name" value="PRK12405.1"/>
    <property type="match status" value="1"/>
</dbReference>
<organism evidence="10 11">
    <name type="scientific">Vibrio algivorus</name>
    <dbReference type="NCBI Taxonomy" id="1667024"/>
    <lineage>
        <taxon>Bacteria</taxon>
        <taxon>Pseudomonadati</taxon>
        <taxon>Pseudomonadota</taxon>
        <taxon>Gammaproteobacteria</taxon>
        <taxon>Vibrionales</taxon>
        <taxon>Vibrionaceae</taxon>
        <taxon>Vibrio</taxon>
    </lineage>
</organism>
<evidence type="ECO:0000256" key="3">
    <source>
        <dbReference type="ARBA" id="ARBA00022519"/>
    </source>
</evidence>
<dbReference type="EMBL" id="BSPV01000004">
    <property type="protein sequence ID" value="GLT14214.1"/>
    <property type="molecule type" value="Genomic_DNA"/>
</dbReference>
<gene>
    <name evidence="9" type="primary">rnfE</name>
    <name evidence="10" type="ORF">GCM10007931_11890</name>
</gene>
<protein>
    <recommendedName>
        <fullName evidence="9">Ion-translocating oxidoreductase complex subunit E</fullName>
        <ecNumber evidence="9">7.-.-.-</ecNumber>
    </recommendedName>
    <alternativeName>
        <fullName evidence="9">Rnf electron transport complex subunit E</fullName>
    </alternativeName>
</protein>
<evidence type="ECO:0000256" key="7">
    <source>
        <dbReference type="ARBA" id="ARBA00022989"/>
    </source>
</evidence>
<dbReference type="NCBIfam" id="TIGR01948">
    <property type="entry name" value="rnfE"/>
    <property type="match status" value="1"/>
</dbReference>
<dbReference type="Pfam" id="PF02508">
    <property type="entry name" value="Rnf-Nqr"/>
    <property type="match status" value="1"/>
</dbReference>
<feature type="transmembrane region" description="Helical" evidence="9">
    <location>
        <begin position="57"/>
        <end position="78"/>
    </location>
</feature>
<evidence type="ECO:0000256" key="8">
    <source>
        <dbReference type="ARBA" id="ARBA00023136"/>
    </source>
</evidence>
<comment type="subunit">
    <text evidence="9">The complex is composed of six subunits: RnfA, RnfB, RnfC, RnfD, RnfE and RnfG.</text>
</comment>
<evidence type="ECO:0000256" key="5">
    <source>
        <dbReference type="ARBA" id="ARBA00022967"/>
    </source>
</evidence>
<feature type="transmembrane region" description="Helical" evidence="9">
    <location>
        <begin position="117"/>
        <end position="134"/>
    </location>
</feature>
<evidence type="ECO:0000256" key="4">
    <source>
        <dbReference type="ARBA" id="ARBA00022692"/>
    </source>
</evidence>
<keyword evidence="8 9" id="KW-0472">Membrane</keyword>
<dbReference type="InterPro" id="IPR010968">
    <property type="entry name" value="RnfE"/>
</dbReference>
<keyword evidence="9" id="KW-1003">Cell membrane</keyword>
<evidence type="ECO:0000313" key="11">
    <source>
        <dbReference type="Proteomes" id="UP001157156"/>
    </source>
</evidence>
<feature type="transmembrane region" description="Helical" evidence="9">
    <location>
        <begin position="202"/>
        <end position="221"/>
    </location>
</feature>
<proteinExistence type="inferred from homology"/>
<keyword evidence="7 9" id="KW-1133">Transmembrane helix</keyword>
<dbReference type="RefSeq" id="WP_089122638.1">
    <property type="nucleotide sequence ID" value="NZ_BSPV01000004.1"/>
</dbReference>
<feature type="transmembrane region" description="Helical" evidence="9">
    <location>
        <begin position="146"/>
        <end position="167"/>
    </location>
</feature>
<evidence type="ECO:0000256" key="2">
    <source>
        <dbReference type="ARBA" id="ARBA00022448"/>
    </source>
</evidence>
<comment type="function">
    <text evidence="9">Part of a membrane-bound complex that couples electron transfer with translocation of ions across the membrane.</text>
</comment>
<evidence type="ECO:0000256" key="9">
    <source>
        <dbReference type="HAMAP-Rule" id="MF_00478"/>
    </source>
</evidence>
<reference evidence="11" key="1">
    <citation type="journal article" date="2019" name="Int. J. Syst. Evol. Microbiol.">
        <title>The Global Catalogue of Microorganisms (GCM) 10K type strain sequencing project: providing services to taxonomists for standard genome sequencing and annotation.</title>
        <authorList>
            <consortium name="The Broad Institute Genomics Platform"/>
            <consortium name="The Broad Institute Genome Sequencing Center for Infectious Disease"/>
            <person name="Wu L."/>
            <person name="Ma J."/>
        </authorList>
    </citation>
    <scope>NUCLEOTIDE SEQUENCE [LARGE SCALE GENOMIC DNA]</scope>
    <source>
        <strain evidence="11">NBRC 111146</strain>
    </source>
</reference>
<feature type="transmembrane region" description="Helical" evidence="9">
    <location>
        <begin position="90"/>
        <end position="111"/>
    </location>
</feature>
<sequence length="249" mass="26675">MSEDSTVLDTSLDSATQVSDPENKQLMKNGLWDNNPALVQLLGLCPLLAVSSTITNALGLGLATMLVLISTNTIVSLVRNYVPKEVRIPIFVMIIASVVTCVQLLMSAYAYGLYLSLGIFIPLIVTNCVIIGRAEAYASKNAPKKAALDGFWMGLGMLAALTVLGALREMIGQGTLFDGADLLLGNWAASLRVEVFHIDSSFLLALLPPGAFIGVGFLIALKQVIDSQIEKRKPAEEKPTIERARVTNA</sequence>
<dbReference type="HAMAP" id="MF_00478">
    <property type="entry name" value="RsxE_RnfE"/>
    <property type="match status" value="1"/>
</dbReference>
<comment type="similarity">
    <text evidence="9">Belongs to the NqrDE/RnfAE family.</text>
</comment>